<dbReference type="PANTHER" id="PTHR33545">
    <property type="entry name" value="UPF0750 MEMBRANE PROTEIN YITT-RELATED"/>
    <property type="match status" value="1"/>
</dbReference>
<proteinExistence type="predicted"/>
<evidence type="ECO:0000256" key="1">
    <source>
        <dbReference type="ARBA" id="ARBA00004651"/>
    </source>
</evidence>
<dbReference type="Pfam" id="PF10035">
    <property type="entry name" value="DUF2179"/>
    <property type="match status" value="1"/>
</dbReference>
<sequence>MGWADVLIGSAIIAVAFNVFFLPNEIAAGGVSGISTILNGLFRWEPAYVQWALNIPLFLAGVVVLGVRFGVKTLVGTLFLPFAVYLTRDWGPWTDNPLLAAVFGGIGVGLGLGIVFRGNASTGGTDLAAQILAKYTGLSLGNCVALIDGLIVLTAALVFNIEKGLLALIGLYITSKTIDAVQVGFSRSKMAIIITDKAEAVKEKILHNLDRGLTILKAYGGFTEEERNILLVVFDQTEFTNLKQMVKTVDTSAFVVVLDASEVLGKGFKTV</sequence>
<dbReference type="GO" id="GO:0005886">
    <property type="term" value="C:plasma membrane"/>
    <property type="evidence" value="ECO:0007669"/>
    <property type="project" value="UniProtKB-SubCell"/>
</dbReference>
<keyword evidence="2" id="KW-1003">Cell membrane</keyword>
<dbReference type="PIRSF" id="PIRSF006483">
    <property type="entry name" value="Membrane_protein_YitT"/>
    <property type="match status" value="1"/>
</dbReference>
<dbReference type="AlphaFoldDB" id="A0A420VHL6"/>
<protein>
    <recommendedName>
        <fullName evidence="7">DUF2179 domain-containing protein</fullName>
    </recommendedName>
</protein>
<dbReference type="EMBL" id="AZRV01000011">
    <property type="protein sequence ID" value="RKO63141.1"/>
    <property type="molecule type" value="Genomic_DNA"/>
</dbReference>
<dbReference type="InterPro" id="IPR051461">
    <property type="entry name" value="UPF0750_membrane"/>
</dbReference>
<comment type="caution">
    <text evidence="8">The sequence shown here is derived from an EMBL/GenBank/DDBJ whole genome shotgun (WGS) entry which is preliminary data.</text>
</comment>
<gene>
    <name evidence="8" type="ORF">Cdeb_00230</name>
</gene>
<feature type="transmembrane region" description="Helical" evidence="6">
    <location>
        <begin position="57"/>
        <end position="86"/>
    </location>
</feature>
<evidence type="ECO:0000256" key="2">
    <source>
        <dbReference type="ARBA" id="ARBA00022475"/>
    </source>
</evidence>
<dbReference type="RefSeq" id="WP_244874578.1">
    <property type="nucleotide sequence ID" value="NZ_AZRV01000011.1"/>
</dbReference>
<evidence type="ECO:0000256" key="6">
    <source>
        <dbReference type="SAM" id="Phobius"/>
    </source>
</evidence>
<keyword evidence="4 6" id="KW-1133">Transmembrane helix</keyword>
<evidence type="ECO:0000259" key="7">
    <source>
        <dbReference type="Pfam" id="PF10035"/>
    </source>
</evidence>
<evidence type="ECO:0000313" key="8">
    <source>
        <dbReference type="EMBL" id="RKO63141.1"/>
    </source>
</evidence>
<keyword evidence="9" id="KW-1185">Reference proteome</keyword>
<dbReference type="InterPro" id="IPR015867">
    <property type="entry name" value="N-reg_PII/ATP_PRibTrfase_C"/>
</dbReference>
<comment type="subcellular location">
    <subcellularLocation>
        <location evidence="1">Cell membrane</location>
        <topology evidence="1">Multi-pass membrane protein</topology>
    </subcellularLocation>
</comment>
<evidence type="ECO:0000256" key="4">
    <source>
        <dbReference type="ARBA" id="ARBA00022989"/>
    </source>
</evidence>
<reference evidence="8 9" key="1">
    <citation type="submission" date="2013-12" db="EMBL/GenBank/DDBJ databases">
        <title>Genome and proteome characterization of Caldibacillus debilis GB1 derived from a cellulolytic aero-tolerant co-culture.</title>
        <authorList>
            <person name="Wushke S.T."/>
            <person name="Zhang X."/>
            <person name="Fristensky B."/>
            <person name="Wilkins J.A."/>
            <person name="Levin D.B."/>
            <person name="Sparling R."/>
        </authorList>
    </citation>
    <scope>NUCLEOTIDE SEQUENCE [LARGE SCALE GENOMIC DNA]</scope>
    <source>
        <strain evidence="8 9">GB1</strain>
    </source>
</reference>
<evidence type="ECO:0000256" key="3">
    <source>
        <dbReference type="ARBA" id="ARBA00022692"/>
    </source>
</evidence>
<feature type="transmembrane region" description="Helical" evidence="6">
    <location>
        <begin position="138"/>
        <end position="159"/>
    </location>
</feature>
<dbReference type="PANTHER" id="PTHR33545:SF9">
    <property type="entry name" value="UPF0750 MEMBRANE PROTEIN YITE"/>
    <property type="match status" value="1"/>
</dbReference>
<dbReference type="Pfam" id="PF02588">
    <property type="entry name" value="YitT_membrane"/>
    <property type="match status" value="1"/>
</dbReference>
<feature type="domain" description="DUF2179" evidence="7">
    <location>
        <begin position="211"/>
        <end position="265"/>
    </location>
</feature>
<dbReference type="Gene3D" id="3.30.70.120">
    <property type="match status" value="1"/>
</dbReference>
<name>A0A420VHL6_9BACI</name>
<evidence type="ECO:0000313" key="9">
    <source>
        <dbReference type="Proteomes" id="UP000286235"/>
    </source>
</evidence>
<keyword evidence="5 6" id="KW-0472">Membrane</keyword>
<dbReference type="InterPro" id="IPR019264">
    <property type="entry name" value="DUF2179"/>
</dbReference>
<organism evidence="8 9">
    <name type="scientific">Caldibacillus debilis GB1</name>
    <dbReference type="NCBI Taxonomy" id="1339248"/>
    <lineage>
        <taxon>Bacteria</taxon>
        <taxon>Bacillati</taxon>
        <taxon>Bacillota</taxon>
        <taxon>Bacilli</taxon>
        <taxon>Bacillales</taxon>
        <taxon>Bacillaceae</taxon>
        <taxon>Caldibacillus</taxon>
    </lineage>
</organism>
<feature type="transmembrane region" description="Helical" evidence="6">
    <location>
        <begin position="98"/>
        <end position="118"/>
    </location>
</feature>
<dbReference type="InterPro" id="IPR003740">
    <property type="entry name" value="YitT"/>
</dbReference>
<dbReference type="CDD" id="cd16380">
    <property type="entry name" value="YitT_C"/>
    <property type="match status" value="1"/>
</dbReference>
<evidence type="ECO:0000256" key="5">
    <source>
        <dbReference type="ARBA" id="ARBA00023136"/>
    </source>
</evidence>
<dbReference type="Proteomes" id="UP000286235">
    <property type="component" value="Unassembled WGS sequence"/>
</dbReference>
<keyword evidence="3 6" id="KW-0812">Transmembrane</keyword>
<accession>A0A420VHL6</accession>